<reference evidence="5 6" key="1">
    <citation type="submission" date="2021-12" db="EMBL/GenBank/DDBJ databases">
        <title>Discovery of the Pendulisporaceae a myxobacterial family with distinct sporulation behavior and unique specialized metabolism.</title>
        <authorList>
            <person name="Garcia R."/>
            <person name="Popoff A."/>
            <person name="Bader C.D."/>
            <person name="Loehr J."/>
            <person name="Walesch S."/>
            <person name="Walt C."/>
            <person name="Boldt J."/>
            <person name="Bunk B."/>
            <person name="Haeckl F.J.F.P.J."/>
            <person name="Gunesch A.P."/>
            <person name="Birkelbach J."/>
            <person name="Nuebel U."/>
            <person name="Pietschmann T."/>
            <person name="Bach T."/>
            <person name="Mueller R."/>
        </authorList>
    </citation>
    <scope>NUCLEOTIDE SEQUENCE [LARGE SCALE GENOMIC DNA]</scope>
    <source>
        <strain evidence="5 6">MSr11954</strain>
    </source>
</reference>
<organism evidence="5 6">
    <name type="scientific">Pendulispora albinea</name>
    <dbReference type="NCBI Taxonomy" id="2741071"/>
    <lineage>
        <taxon>Bacteria</taxon>
        <taxon>Pseudomonadati</taxon>
        <taxon>Myxococcota</taxon>
        <taxon>Myxococcia</taxon>
        <taxon>Myxococcales</taxon>
        <taxon>Sorangiineae</taxon>
        <taxon>Pendulisporaceae</taxon>
        <taxon>Pendulispora</taxon>
    </lineage>
</organism>
<dbReference type="SMART" id="SM00331">
    <property type="entry name" value="PP2C_SIG"/>
    <property type="match status" value="1"/>
</dbReference>
<dbReference type="Pfam" id="PF07228">
    <property type="entry name" value="SpoIIE"/>
    <property type="match status" value="1"/>
</dbReference>
<dbReference type="CDD" id="cd06225">
    <property type="entry name" value="HAMP"/>
    <property type="match status" value="1"/>
</dbReference>
<name>A0ABZ2M5L2_9BACT</name>
<dbReference type="PANTHER" id="PTHR43156:SF2">
    <property type="entry name" value="STAGE II SPORULATION PROTEIN E"/>
    <property type="match status" value="1"/>
</dbReference>
<dbReference type="InterPro" id="IPR001932">
    <property type="entry name" value="PPM-type_phosphatase-like_dom"/>
</dbReference>
<dbReference type="RefSeq" id="WP_394827726.1">
    <property type="nucleotide sequence ID" value="NZ_CP089984.1"/>
</dbReference>
<gene>
    <name evidence="5" type="ORF">LZC94_12595</name>
</gene>
<dbReference type="Proteomes" id="UP001370348">
    <property type="component" value="Chromosome"/>
</dbReference>
<accession>A0ABZ2M5L2</accession>
<dbReference type="Pfam" id="PF00672">
    <property type="entry name" value="HAMP"/>
    <property type="match status" value="1"/>
</dbReference>
<dbReference type="InterPro" id="IPR036457">
    <property type="entry name" value="PPM-type-like_dom_sf"/>
</dbReference>
<dbReference type="SUPFAM" id="SSF158472">
    <property type="entry name" value="HAMP domain-like"/>
    <property type="match status" value="1"/>
</dbReference>
<feature type="transmembrane region" description="Helical" evidence="3">
    <location>
        <begin position="21"/>
        <end position="40"/>
    </location>
</feature>
<feature type="region of interest" description="Disordered" evidence="2">
    <location>
        <begin position="707"/>
        <end position="727"/>
    </location>
</feature>
<dbReference type="SMART" id="SM00304">
    <property type="entry name" value="HAMP"/>
    <property type="match status" value="1"/>
</dbReference>
<keyword evidence="6" id="KW-1185">Reference proteome</keyword>
<dbReference type="PROSITE" id="PS50885">
    <property type="entry name" value="HAMP"/>
    <property type="match status" value="1"/>
</dbReference>
<dbReference type="EMBL" id="CP089984">
    <property type="protein sequence ID" value="WXB18085.1"/>
    <property type="molecule type" value="Genomic_DNA"/>
</dbReference>
<keyword evidence="3" id="KW-0812">Transmembrane</keyword>
<feature type="domain" description="HAMP" evidence="4">
    <location>
        <begin position="376"/>
        <end position="428"/>
    </location>
</feature>
<evidence type="ECO:0000259" key="4">
    <source>
        <dbReference type="PROSITE" id="PS50885"/>
    </source>
</evidence>
<sequence>MRGSLRRSLTGQTLLQMAMRVSLIILLATVFGYYHLVASLRAETLSHLTKYVVERGHRERAIFSLAQDNQAVLRDALAQSLQSPSEIPRDFSSEFEAVTERREDGCLRSRDPVDKRTGISLYVGRRAQVTDDFRRKMMISRDAVLKYGPGWHNRFINTYVSFPENAIVLYTPDFPNMERGFPADYDIPSLEFHFITDAKHDPSRGPAWTGLYFDEIIREWMVTCATPVYQNGQVVASVATDVLLSELFKRSINERLPGTYNLIFRGDGRLVVHPDKVGEIQAKQGNYIIAESGDEHLKRIFALVMGSAPGTAVADNGKDEEYVFFAKLDEPNWYFVTIFPKSILSKQAFENSRVYLFLGVASLLLEIIVMYFVLRKQVATPLIEMATATSRIAAGDLNIHLDTKREDELGQLSSQFNAMAGAVNTREQSLKTALVELEESRRRLAEKEALERELAIARTIQVSLVPQTLPLKGLDAAAKMLPAEEVGGDYYDVFQAAGVDWLLIGDVSGHGVTAGLIMMMVQTAVRTAVLNASSLPGAEPGAGALSPSRVLNMVNTAIFGNLQRIDKNQYMTLTAFRVEGRTFTYAGRHQDVIIYRAATGTIETIETDGMWLGILDDISKLLEDKTFHIDEGDVVLLYTDGLTEAKKDGRFLGLEGLCAMLDRAVGKEGNGGKEGKRSQAIMESILDEAKGYEFKDDVSLVVVRCSGEASSSSLSTSSSSAPPRLQT</sequence>
<proteinExistence type="predicted"/>
<dbReference type="Gene3D" id="3.60.40.10">
    <property type="entry name" value="PPM-type phosphatase domain"/>
    <property type="match status" value="1"/>
</dbReference>
<dbReference type="InterPro" id="IPR052016">
    <property type="entry name" value="Bact_Sigma-Reg"/>
</dbReference>
<dbReference type="SUPFAM" id="SSF81606">
    <property type="entry name" value="PP2C-like"/>
    <property type="match status" value="1"/>
</dbReference>
<keyword evidence="3" id="KW-1133">Transmembrane helix</keyword>
<evidence type="ECO:0000256" key="3">
    <source>
        <dbReference type="SAM" id="Phobius"/>
    </source>
</evidence>
<dbReference type="InterPro" id="IPR003660">
    <property type="entry name" value="HAMP_dom"/>
</dbReference>
<dbReference type="PANTHER" id="PTHR43156">
    <property type="entry name" value="STAGE II SPORULATION PROTEIN E-RELATED"/>
    <property type="match status" value="1"/>
</dbReference>
<keyword evidence="1" id="KW-0378">Hydrolase</keyword>
<dbReference type="Gene3D" id="3.30.450.20">
    <property type="entry name" value="PAS domain"/>
    <property type="match status" value="1"/>
</dbReference>
<keyword evidence="3" id="KW-0472">Membrane</keyword>
<dbReference type="Gene3D" id="6.10.340.10">
    <property type="match status" value="1"/>
</dbReference>
<evidence type="ECO:0000256" key="1">
    <source>
        <dbReference type="ARBA" id="ARBA00022801"/>
    </source>
</evidence>
<feature type="compositionally biased region" description="Low complexity" evidence="2">
    <location>
        <begin position="710"/>
        <end position="720"/>
    </location>
</feature>
<evidence type="ECO:0000313" key="6">
    <source>
        <dbReference type="Proteomes" id="UP001370348"/>
    </source>
</evidence>
<evidence type="ECO:0000256" key="2">
    <source>
        <dbReference type="SAM" id="MobiDB-lite"/>
    </source>
</evidence>
<evidence type="ECO:0000313" key="5">
    <source>
        <dbReference type="EMBL" id="WXB18085.1"/>
    </source>
</evidence>
<protein>
    <submittedName>
        <fullName evidence="5">SpoIIE family protein phosphatase</fullName>
    </submittedName>
</protein>